<dbReference type="VEuPathDB" id="FungiDB:MCYG_04785"/>
<accession>C5FQ13</accession>
<dbReference type="AlphaFoldDB" id="C5FQ13"/>
<dbReference type="EMBL" id="DS995704">
    <property type="protein sequence ID" value="EEQ31966.1"/>
    <property type="molecule type" value="Genomic_DNA"/>
</dbReference>
<dbReference type="RefSeq" id="XP_002847048.1">
    <property type="nucleotide sequence ID" value="XM_002847002.1"/>
</dbReference>
<dbReference type="GeneID" id="9226061"/>
<gene>
    <name evidence="2" type="ORF">MCYG_04785</name>
</gene>
<organism evidence="2 3">
    <name type="scientific">Arthroderma otae (strain ATCC MYA-4605 / CBS 113480)</name>
    <name type="common">Microsporum canis</name>
    <dbReference type="NCBI Taxonomy" id="554155"/>
    <lineage>
        <taxon>Eukaryota</taxon>
        <taxon>Fungi</taxon>
        <taxon>Dikarya</taxon>
        <taxon>Ascomycota</taxon>
        <taxon>Pezizomycotina</taxon>
        <taxon>Eurotiomycetes</taxon>
        <taxon>Eurotiomycetidae</taxon>
        <taxon>Onygenales</taxon>
        <taxon>Arthrodermataceae</taxon>
        <taxon>Microsporum</taxon>
    </lineage>
</organism>
<feature type="region of interest" description="Disordered" evidence="1">
    <location>
        <begin position="87"/>
        <end position="106"/>
    </location>
</feature>
<evidence type="ECO:0000313" key="3">
    <source>
        <dbReference type="Proteomes" id="UP000002035"/>
    </source>
</evidence>
<dbReference type="HOGENOM" id="CLU_927412_0_0_1"/>
<sequence>MTAHNPIPTTGHFILSCLSYACPKLCDHASSTPKRERWTNGVSEINGSQGFMGDDEVRNEDYRCGGPVLAKMPASIKPHPIQDIIFPRPSESHLQPSSDPPEESTLKKVEAVLRTWEISWSEIKFVKRVPYDTQFPSINTILIRSYRRELDRSWYNACKDIIPLLAPLKPPFSVEILDNRACGCPAISDIDSDDPIYLVSKSLNQELRKAIPELSGLYMCLVALSAPLLELNSTVFVSVPDNLVDTCDWSGVRDQIITVLDDIGLDHISVMIYAGPLPVHCPLIERKVRTAKGFLVVSGE</sequence>
<dbReference type="STRING" id="554155.C5FQ13"/>
<proteinExistence type="predicted"/>
<dbReference type="Proteomes" id="UP000002035">
    <property type="component" value="Unassembled WGS sequence"/>
</dbReference>
<evidence type="ECO:0000313" key="2">
    <source>
        <dbReference type="EMBL" id="EEQ31966.1"/>
    </source>
</evidence>
<reference evidence="3" key="1">
    <citation type="journal article" date="2012" name="MBio">
        <title>Comparative genome analysis of Trichophyton rubrum and related dermatophytes reveals candidate genes involved in infection.</title>
        <authorList>
            <person name="Martinez D.A."/>
            <person name="Oliver B.G."/>
            <person name="Graeser Y."/>
            <person name="Goldberg J.M."/>
            <person name="Li W."/>
            <person name="Martinez-Rossi N.M."/>
            <person name="Monod M."/>
            <person name="Shelest E."/>
            <person name="Barton R.C."/>
            <person name="Birch E."/>
            <person name="Brakhage A.A."/>
            <person name="Chen Z."/>
            <person name="Gurr S.J."/>
            <person name="Heiman D."/>
            <person name="Heitman J."/>
            <person name="Kosti I."/>
            <person name="Rossi A."/>
            <person name="Saif S."/>
            <person name="Samalova M."/>
            <person name="Saunders C.W."/>
            <person name="Shea T."/>
            <person name="Summerbell R.C."/>
            <person name="Xu J."/>
            <person name="Young S."/>
            <person name="Zeng Q."/>
            <person name="Birren B.W."/>
            <person name="Cuomo C.A."/>
            <person name="White T.C."/>
        </authorList>
    </citation>
    <scope>NUCLEOTIDE SEQUENCE [LARGE SCALE GENOMIC DNA]</scope>
    <source>
        <strain evidence="3">ATCC MYA-4605 / CBS 113480</strain>
    </source>
</reference>
<protein>
    <submittedName>
        <fullName evidence="2">Uncharacterized protein</fullName>
    </submittedName>
</protein>
<name>C5FQ13_ARTOC</name>
<evidence type="ECO:0000256" key="1">
    <source>
        <dbReference type="SAM" id="MobiDB-lite"/>
    </source>
</evidence>
<dbReference type="OrthoDB" id="5424209at2759"/>
<keyword evidence="3" id="KW-1185">Reference proteome</keyword>